<dbReference type="EMBL" id="JBHSAP010000015">
    <property type="protein sequence ID" value="MFC4077384.1"/>
    <property type="molecule type" value="Genomic_DNA"/>
</dbReference>
<protein>
    <submittedName>
        <fullName evidence="2">Uncharacterized protein</fullName>
    </submittedName>
</protein>
<dbReference type="RefSeq" id="WP_380705202.1">
    <property type="nucleotide sequence ID" value="NZ_JBHSAP010000015.1"/>
</dbReference>
<gene>
    <name evidence="2" type="ORF">ACFOUO_11290</name>
</gene>
<evidence type="ECO:0000313" key="3">
    <source>
        <dbReference type="Proteomes" id="UP001595843"/>
    </source>
</evidence>
<keyword evidence="1" id="KW-0732">Signal</keyword>
<organism evidence="2 3">
    <name type="scientific">Salinithrix halophila</name>
    <dbReference type="NCBI Taxonomy" id="1485204"/>
    <lineage>
        <taxon>Bacteria</taxon>
        <taxon>Bacillati</taxon>
        <taxon>Bacillota</taxon>
        <taxon>Bacilli</taxon>
        <taxon>Bacillales</taxon>
        <taxon>Thermoactinomycetaceae</taxon>
        <taxon>Salinithrix</taxon>
    </lineage>
</organism>
<reference evidence="3" key="1">
    <citation type="journal article" date="2019" name="Int. J. Syst. Evol. Microbiol.">
        <title>The Global Catalogue of Microorganisms (GCM) 10K type strain sequencing project: providing services to taxonomists for standard genome sequencing and annotation.</title>
        <authorList>
            <consortium name="The Broad Institute Genomics Platform"/>
            <consortium name="The Broad Institute Genome Sequencing Center for Infectious Disease"/>
            <person name="Wu L."/>
            <person name="Ma J."/>
        </authorList>
    </citation>
    <scope>NUCLEOTIDE SEQUENCE [LARGE SCALE GENOMIC DNA]</scope>
    <source>
        <strain evidence="3">IBRC-M 10813</strain>
    </source>
</reference>
<proteinExistence type="predicted"/>
<dbReference type="Proteomes" id="UP001595843">
    <property type="component" value="Unassembled WGS sequence"/>
</dbReference>
<evidence type="ECO:0000313" key="2">
    <source>
        <dbReference type="EMBL" id="MFC4077384.1"/>
    </source>
</evidence>
<accession>A0ABV8JN09</accession>
<feature type="chain" id="PRO_5046084782" evidence="1">
    <location>
        <begin position="27"/>
        <end position="65"/>
    </location>
</feature>
<keyword evidence="3" id="KW-1185">Reference proteome</keyword>
<feature type="signal peptide" evidence="1">
    <location>
        <begin position="1"/>
        <end position="26"/>
    </location>
</feature>
<name>A0ABV8JN09_9BACL</name>
<comment type="caution">
    <text evidence="2">The sequence shown here is derived from an EMBL/GenBank/DDBJ whole genome shotgun (WGS) entry which is preliminary data.</text>
</comment>
<sequence>MKRIFAIVLALALMGVSFFGSNNVQAKDEREGEKIGRFDMPKVDTSRAKVLDQRVKRRKTKPNQL</sequence>
<evidence type="ECO:0000256" key="1">
    <source>
        <dbReference type="SAM" id="SignalP"/>
    </source>
</evidence>